<proteinExistence type="predicted"/>
<evidence type="ECO:0000313" key="2">
    <source>
        <dbReference type="EMBL" id="MFC5547819.1"/>
    </source>
</evidence>
<keyword evidence="3" id="KW-1185">Reference proteome</keyword>
<reference evidence="3" key="1">
    <citation type="journal article" date="2019" name="Int. J. Syst. Evol. Microbiol.">
        <title>The Global Catalogue of Microorganisms (GCM) 10K type strain sequencing project: providing services to taxonomists for standard genome sequencing and annotation.</title>
        <authorList>
            <consortium name="The Broad Institute Genomics Platform"/>
            <consortium name="The Broad Institute Genome Sequencing Center for Infectious Disease"/>
            <person name="Wu L."/>
            <person name="Ma J."/>
        </authorList>
    </citation>
    <scope>NUCLEOTIDE SEQUENCE [LARGE SCALE GENOMIC DNA]</scope>
    <source>
        <strain evidence="3">CGMCC 4.5798</strain>
    </source>
</reference>
<sequence length="145" mass="15883">MRSRVLILPASLLLLASSAGAQTQAQAQDYPLTTPEAMSRVEVMAETPAFTFRDYEAEAISGGYAMSNGWRLKVDPSADGIVAQIDKQRPIRLVALSRDRYATRDGNVAMEFNRGALGDEMLMSYVPSSRTAQVVVISTTRLVQR</sequence>
<keyword evidence="1" id="KW-0732">Signal</keyword>
<comment type="caution">
    <text evidence="2">The sequence shown here is derived from an EMBL/GenBank/DDBJ whole genome shotgun (WGS) entry which is preliminary data.</text>
</comment>
<evidence type="ECO:0000313" key="3">
    <source>
        <dbReference type="Proteomes" id="UP001596086"/>
    </source>
</evidence>
<gene>
    <name evidence="2" type="ORF">ACFPO9_04750</name>
</gene>
<protein>
    <submittedName>
        <fullName evidence="2">Uncharacterized protein</fullName>
    </submittedName>
</protein>
<evidence type="ECO:0000256" key="1">
    <source>
        <dbReference type="SAM" id="SignalP"/>
    </source>
</evidence>
<organism evidence="2 3">
    <name type="scientific">Massilia aerilata</name>
    <dbReference type="NCBI Taxonomy" id="453817"/>
    <lineage>
        <taxon>Bacteria</taxon>
        <taxon>Pseudomonadati</taxon>
        <taxon>Pseudomonadota</taxon>
        <taxon>Betaproteobacteria</taxon>
        <taxon>Burkholderiales</taxon>
        <taxon>Oxalobacteraceae</taxon>
        <taxon>Telluria group</taxon>
        <taxon>Massilia</taxon>
    </lineage>
</organism>
<dbReference type="Proteomes" id="UP001596086">
    <property type="component" value="Unassembled WGS sequence"/>
</dbReference>
<dbReference type="EMBL" id="JBHSMZ010000004">
    <property type="protein sequence ID" value="MFC5547819.1"/>
    <property type="molecule type" value="Genomic_DNA"/>
</dbReference>
<dbReference type="RefSeq" id="WP_379767845.1">
    <property type="nucleotide sequence ID" value="NZ_JBHSMZ010000004.1"/>
</dbReference>
<feature type="signal peptide" evidence="1">
    <location>
        <begin position="1"/>
        <end position="21"/>
    </location>
</feature>
<accession>A0ABW0RSK5</accession>
<name>A0ABW0RSK5_9BURK</name>
<feature type="chain" id="PRO_5045260045" evidence="1">
    <location>
        <begin position="22"/>
        <end position="145"/>
    </location>
</feature>